<organism evidence="1 2">
    <name type="scientific">Panagrellus redivivus</name>
    <name type="common">Microworm</name>
    <dbReference type="NCBI Taxonomy" id="6233"/>
    <lineage>
        <taxon>Eukaryota</taxon>
        <taxon>Metazoa</taxon>
        <taxon>Ecdysozoa</taxon>
        <taxon>Nematoda</taxon>
        <taxon>Chromadorea</taxon>
        <taxon>Rhabditida</taxon>
        <taxon>Tylenchina</taxon>
        <taxon>Panagrolaimomorpha</taxon>
        <taxon>Panagrolaimoidea</taxon>
        <taxon>Panagrolaimidae</taxon>
        <taxon>Panagrellus</taxon>
    </lineage>
</organism>
<dbReference type="WBParaSite" id="Pan_g8449.t1">
    <property type="protein sequence ID" value="Pan_g8449.t1"/>
    <property type="gene ID" value="Pan_g8449"/>
</dbReference>
<sequence length="280" mass="32494">MPYPIAKLAYGLRCRLSELATPKERYNLQIADGNVSLCPPKLQLIQQTLESPVFVGVDGTDFVYVSSPATTSFTYNDDSLVKCTCHIQLSNLNYQNLKMFDHFLFTNIKTVFSIYCDFSDPFYQALKVTFPQIRELTLGNTNLSYIFNLTDLLNDFRYLRELTISSSLSTNWMAEILQYKKSKLKKLTLSFYDSLPFSTSDLPEFVTFLKAQRPGFRIWIYIRDSSTYQSFFSDLEQYFEVHLVRAGLLELFKFKIQPGVFISSRPFKGLWFLPPVDENK</sequence>
<evidence type="ECO:0000313" key="1">
    <source>
        <dbReference type="Proteomes" id="UP000492821"/>
    </source>
</evidence>
<dbReference type="InterPro" id="IPR032675">
    <property type="entry name" value="LRR_dom_sf"/>
</dbReference>
<reference evidence="2" key="2">
    <citation type="submission" date="2020-10" db="UniProtKB">
        <authorList>
            <consortium name="WormBaseParasite"/>
        </authorList>
    </citation>
    <scope>IDENTIFICATION</scope>
</reference>
<dbReference type="AlphaFoldDB" id="A0A7E5A158"/>
<accession>A0A7E5A158</accession>
<reference evidence="1" key="1">
    <citation type="journal article" date="2013" name="Genetics">
        <title>The draft genome and transcriptome of Panagrellus redivivus are shaped by the harsh demands of a free-living lifestyle.</title>
        <authorList>
            <person name="Srinivasan J."/>
            <person name="Dillman A.R."/>
            <person name="Macchietto M.G."/>
            <person name="Heikkinen L."/>
            <person name="Lakso M."/>
            <person name="Fracchia K.M."/>
            <person name="Antoshechkin I."/>
            <person name="Mortazavi A."/>
            <person name="Wong G."/>
            <person name="Sternberg P.W."/>
        </authorList>
    </citation>
    <scope>NUCLEOTIDE SEQUENCE [LARGE SCALE GENOMIC DNA]</scope>
    <source>
        <strain evidence="1">MT8872</strain>
    </source>
</reference>
<keyword evidence="1" id="KW-1185">Reference proteome</keyword>
<proteinExistence type="predicted"/>
<dbReference type="Proteomes" id="UP000492821">
    <property type="component" value="Unassembled WGS sequence"/>
</dbReference>
<protein>
    <submittedName>
        <fullName evidence="2">F-box domain-containing protein</fullName>
    </submittedName>
</protein>
<evidence type="ECO:0000313" key="2">
    <source>
        <dbReference type="WBParaSite" id="Pan_g8449.t1"/>
    </source>
</evidence>
<name>A0A7E5A158_PANRE</name>
<dbReference type="Gene3D" id="3.80.10.10">
    <property type="entry name" value="Ribonuclease Inhibitor"/>
    <property type="match status" value="1"/>
</dbReference>